<dbReference type="AlphaFoldDB" id="A0AAD2Q2W4"/>
<evidence type="ECO:0000313" key="1">
    <source>
        <dbReference type="EMBL" id="CAK5270070.1"/>
    </source>
</evidence>
<reference evidence="1" key="1">
    <citation type="submission" date="2023-11" db="EMBL/GenBank/DDBJ databases">
        <authorList>
            <person name="De Vega J J."/>
            <person name="De Vega J J."/>
        </authorList>
    </citation>
    <scope>NUCLEOTIDE SEQUENCE</scope>
</reference>
<comment type="caution">
    <text evidence="1">The sequence shown here is derived from an EMBL/GenBank/DDBJ whole genome shotgun (WGS) entry which is preliminary data.</text>
</comment>
<evidence type="ECO:0000313" key="2">
    <source>
        <dbReference type="Proteomes" id="UP001295794"/>
    </source>
</evidence>
<keyword evidence="2" id="KW-1185">Reference proteome</keyword>
<gene>
    <name evidence="1" type="ORF">MYCIT1_LOCUS14215</name>
</gene>
<dbReference type="EMBL" id="CAVNYO010000158">
    <property type="protein sequence ID" value="CAK5270070.1"/>
    <property type="molecule type" value="Genomic_DNA"/>
</dbReference>
<accession>A0AAD2Q2W4</accession>
<proteinExistence type="predicted"/>
<sequence length="308" mass="34561">MRTPLTTQNLKHEERLRLLRSTRKIDNLFGHTPHLVDVIGPDFEAPRPMNQRRIRRRAAPPVEWDGPPPLPTSTEVSAHARPVLYIRLPEPCDTPDPAPERISAVVRSPSPTLTVALKLRPIVRTRKEEDALKRRKMAKLVRTLGAHVPPELVFPAVESDRRARRLSTRTILSDVVHDGKRRRAADSSAGSISHGWVWVGRPEEIPSDVHIRETGAEAYQRRIRASLSGEQTEAEDEGLTMIGGSITALTADALARSGFGVPVSGTDLTELRMEEMLRRRGDGWIGEWVGRVETMDDVVQQLRTLRVK</sequence>
<dbReference type="Proteomes" id="UP001295794">
    <property type="component" value="Unassembled WGS sequence"/>
</dbReference>
<protein>
    <submittedName>
        <fullName evidence="1">Uncharacterized protein</fullName>
    </submittedName>
</protein>
<name>A0AAD2Q2W4_9AGAR</name>
<organism evidence="1 2">
    <name type="scientific">Mycena citricolor</name>
    <dbReference type="NCBI Taxonomy" id="2018698"/>
    <lineage>
        <taxon>Eukaryota</taxon>
        <taxon>Fungi</taxon>
        <taxon>Dikarya</taxon>
        <taxon>Basidiomycota</taxon>
        <taxon>Agaricomycotina</taxon>
        <taxon>Agaricomycetes</taxon>
        <taxon>Agaricomycetidae</taxon>
        <taxon>Agaricales</taxon>
        <taxon>Marasmiineae</taxon>
        <taxon>Mycenaceae</taxon>
        <taxon>Mycena</taxon>
    </lineage>
</organism>